<comment type="function">
    <text evidence="4">Responsible for synthesis of pseudouridine from uracil-13 in transfer RNAs.</text>
</comment>
<accession>F6DAI3</accession>
<gene>
    <name evidence="4" type="primary">truD</name>
    <name evidence="6" type="ordered locus">Thicy_1479</name>
</gene>
<dbReference type="InterPro" id="IPR043165">
    <property type="entry name" value="TruD_insert_sf"/>
</dbReference>
<dbReference type="AlphaFoldDB" id="F6DAI3"/>
<dbReference type="EMBL" id="CP002776">
    <property type="protein sequence ID" value="AEG32239.1"/>
    <property type="molecule type" value="Genomic_DNA"/>
</dbReference>
<evidence type="ECO:0000259" key="5">
    <source>
        <dbReference type="PROSITE" id="PS50984"/>
    </source>
</evidence>
<name>F6DAI3_THICA</name>
<dbReference type="Pfam" id="PF01142">
    <property type="entry name" value="TruD"/>
    <property type="match status" value="2"/>
</dbReference>
<dbReference type="InterPro" id="IPR020119">
    <property type="entry name" value="PsdUridine_synth_TruD_CS"/>
</dbReference>
<evidence type="ECO:0000256" key="1">
    <source>
        <dbReference type="ARBA" id="ARBA00007953"/>
    </source>
</evidence>
<keyword evidence="3 4" id="KW-0413">Isomerase</keyword>
<dbReference type="PROSITE" id="PS01268">
    <property type="entry name" value="UPF0024"/>
    <property type="match status" value="1"/>
</dbReference>
<evidence type="ECO:0000313" key="6">
    <source>
        <dbReference type="EMBL" id="AEG32239.1"/>
    </source>
</evidence>
<dbReference type="GO" id="GO:0031119">
    <property type="term" value="P:tRNA pseudouridine synthesis"/>
    <property type="evidence" value="ECO:0007669"/>
    <property type="project" value="UniProtKB-UniRule"/>
</dbReference>
<dbReference type="NCBIfam" id="NF002153">
    <property type="entry name" value="PRK00984.1-2"/>
    <property type="match status" value="1"/>
</dbReference>
<evidence type="ECO:0000256" key="3">
    <source>
        <dbReference type="ARBA" id="ARBA00023235"/>
    </source>
</evidence>
<feature type="active site" description="Nucleophile" evidence="4">
    <location>
        <position position="80"/>
    </location>
</feature>
<dbReference type="HOGENOM" id="CLU_005281_4_0_6"/>
<dbReference type="CDD" id="cd02575">
    <property type="entry name" value="PseudoU_synth_EcTruD"/>
    <property type="match status" value="1"/>
</dbReference>
<feature type="domain" description="TRUD" evidence="5">
    <location>
        <begin position="156"/>
        <end position="302"/>
    </location>
</feature>
<dbReference type="Proteomes" id="UP000009232">
    <property type="component" value="Chromosome"/>
</dbReference>
<dbReference type="eggNOG" id="COG0585">
    <property type="taxonomic scope" value="Bacteria"/>
</dbReference>
<reference evidence="6 7" key="1">
    <citation type="submission" date="2011-05" db="EMBL/GenBank/DDBJ databases">
        <title>Complete sequence of Thioalkalimicrobium cyclicum ALM1.</title>
        <authorList>
            <consortium name="US DOE Joint Genome Institute"/>
            <person name="Lucas S."/>
            <person name="Han J."/>
            <person name="Lapidus A."/>
            <person name="Cheng J.-F."/>
            <person name="Goodwin L."/>
            <person name="Pitluck S."/>
            <person name="Peters L."/>
            <person name="Mikhailova N."/>
            <person name="Davenport K."/>
            <person name="Han C."/>
            <person name="Tapia R."/>
            <person name="Land M."/>
            <person name="Hauser L."/>
            <person name="Kyrpides N."/>
            <person name="Ivanova N."/>
            <person name="Pagani I."/>
            <person name="Kappler U."/>
            <person name="Woyke T."/>
        </authorList>
    </citation>
    <scope>NUCLEOTIDE SEQUENCE [LARGE SCALE GENOMIC DNA]</scope>
    <source>
        <strain evidence="7">DSM 14477 / JCM 11371 / ALM1</strain>
    </source>
</reference>
<dbReference type="OrthoDB" id="1550679at2"/>
<evidence type="ECO:0000256" key="4">
    <source>
        <dbReference type="HAMAP-Rule" id="MF_01082"/>
    </source>
</evidence>
<keyword evidence="7" id="KW-1185">Reference proteome</keyword>
<dbReference type="NCBIfam" id="TIGR00094">
    <property type="entry name" value="tRNA_TruD_broad"/>
    <property type="match status" value="1"/>
</dbReference>
<dbReference type="InterPro" id="IPR001656">
    <property type="entry name" value="PsdUridine_synth_TruD"/>
</dbReference>
<dbReference type="Gene3D" id="3.30.2340.10">
    <property type="entry name" value="TruD, insertion domain"/>
    <property type="match status" value="1"/>
</dbReference>
<dbReference type="PANTHER" id="PTHR47811:SF1">
    <property type="entry name" value="TRNA PSEUDOURIDINE SYNTHASE D"/>
    <property type="match status" value="1"/>
</dbReference>
<organism evidence="6 7">
    <name type="scientific">Thiomicrospira cyclica (strain DSM 14477 / JCM 11371 / ALM1)</name>
    <name type="common">Thioalkalimicrobium cyclicum</name>
    <dbReference type="NCBI Taxonomy" id="717773"/>
    <lineage>
        <taxon>Bacteria</taxon>
        <taxon>Pseudomonadati</taxon>
        <taxon>Pseudomonadota</taxon>
        <taxon>Gammaproteobacteria</taxon>
        <taxon>Thiotrichales</taxon>
        <taxon>Piscirickettsiaceae</taxon>
        <taxon>Thiomicrospira</taxon>
    </lineage>
</organism>
<dbReference type="SUPFAM" id="SSF55120">
    <property type="entry name" value="Pseudouridine synthase"/>
    <property type="match status" value="1"/>
</dbReference>
<comment type="similarity">
    <text evidence="1 4">Belongs to the pseudouridine synthase TruD family.</text>
</comment>
<proteinExistence type="inferred from homology"/>
<sequence length="352" mass="39714">MTHMAQLPYAYGGPLGCAQLKQQPADFQVEEVLSYPLTGQGEHLWLWVEKIGQNTDWVAQQLAKSANIRLRDVGFAGLKDRHGITRQWFSLYLPGQADPQWDQWSIEGVQVLSATRHQRKLQTGGLKGNRFIIRLRDVTANQAALNSRLQQMAGAGVPNYFGAQRFGRNEHNLVMAQRLFHGELTRLKPAQRSLYISAARSFLFNHLLGERVKQGNWNQACLGDVFQLEGSAKWFVDDASADLAQRVASFDIHPTGPLVGFEPTPARQAVQQIEDQVLSSHQAWCQGLTDLKLKTDRRALRVMAQGVHWEWQATDGQKQPEQSSRDLIIQFELAAGQYATNWLREALEVLHA</sequence>
<dbReference type="InterPro" id="IPR042214">
    <property type="entry name" value="TruD_catalytic"/>
</dbReference>
<keyword evidence="2 4" id="KW-0819">tRNA processing</keyword>
<evidence type="ECO:0000256" key="2">
    <source>
        <dbReference type="ARBA" id="ARBA00022694"/>
    </source>
</evidence>
<dbReference type="HAMAP" id="MF_01082">
    <property type="entry name" value="TruD"/>
    <property type="match status" value="1"/>
</dbReference>
<dbReference type="PROSITE" id="PS50984">
    <property type="entry name" value="TRUD"/>
    <property type="match status" value="1"/>
</dbReference>
<evidence type="ECO:0000313" key="7">
    <source>
        <dbReference type="Proteomes" id="UP000009232"/>
    </source>
</evidence>
<dbReference type="PANTHER" id="PTHR47811">
    <property type="entry name" value="TRNA PSEUDOURIDINE SYNTHASE D"/>
    <property type="match status" value="1"/>
</dbReference>
<dbReference type="RefSeq" id="WP_013836014.1">
    <property type="nucleotide sequence ID" value="NC_015581.1"/>
</dbReference>
<comment type="catalytic activity">
    <reaction evidence="4">
        <text>uridine(13) in tRNA = pseudouridine(13) in tRNA</text>
        <dbReference type="Rhea" id="RHEA:42540"/>
        <dbReference type="Rhea" id="RHEA-COMP:10105"/>
        <dbReference type="Rhea" id="RHEA-COMP:10106"/>
        <dbReference type="ChEBI" id="CHEBI:65314"/>
        <dbReference type="ChEBI" id="CHEBI:65315"/>
        <dbReference type="EC" id="5.4.99.27"/>
    </reaction>
</comment>
<dbReference type="GO" id="GO:0005829">
    <property type="term" value="C:cytosol"/>
    <property type="evidence" value="ECO:0007669"/>
    <property type="project" value="TreeGrafter"/>
</dbReference>
<dbReference type="InterPro" id="IPR011760">
    <property type="entry name" value="PsdUridine_synth_TruD_insert"/>
</dbReference>
<dbReference type="InterPro" id="IPR020103">
    <property type="entry name" value="PsdUridine_synth_cat_dom_sf"/>
</dbReference>
<dbReference type="GO" id="GO:0160150">
    <property type="term" value="F:tRNA pseudouridine(13) synthase activity"/>
    <property type="evidence" value="ECO:0007669"/>
    <property type="project" value="UniProtKB-EC"/>
</dbReference>
<dbReference type="KEGG" id="tcy:Thicy_1479"/>
<dbReference type="InterPro" id="IPR050170">
    <property type="entry name" value="TruD_pseudoU_synthase"/>
</dbReference>
<dbReference type="GO" id="GO:0003723">
    <property type="term" value="F:RNA binding"/>
    <property type="evidence" value="ECO:0007669"/>
    <property type="project" value="InterPro"/>
</dbReference>
<dbReference type="EC" id="5.4.99.27" evidence="4"/>
<dbReference type="STRING" id="717773.Thicy_1479"/>
<protein>
    <recommendedName>
        <fullName evidence="4">tRNA pseudouridine synthase D</fullName>
        <ecNumber evidence="4">5.4.99.27</ecNumber>
    </recommendedName>
    <alternativeName>
        <fullName evidence="4">tRNA pseudouridine(13) synthase</fullName>
    </alternativeName>
    <alternativeName>
        <fullName evidence="4">tRNA pseudouridylate synthase D</fullName>
    </alternativeName>
    <alternativeName>
        <fullName evidence="4">tRNA-uridine isomerase D</fullName>
    </alternativeName>
</protein>
<dbReference type="Gene3D" id="3.30.2350.20">
    <property type="entry name" value="TruD, catalytic domain"/>
    <property type="match status" value="1"/>
</dbReference>